<accession>A0ABX3PGY5</accession>
<proteinExistence type="predicted"/>
<evidence type="ECO:0000256" key="1">
    <source>
        <dbReference type="SAM" id="Phobius"/>
    </source>
</evidence>
<keyword evidence="1" id="KW-0472">Membrane</keyword>
<feature type="transmembrane region" description="Helical" evidence="1">
    <location>
        <begin position="18"/>
        <end position="42"/>
    </location>
</feature>
<gene>
    <name evidence="2" type="ORF">BTR14_05280</name>
</gene>
<feature type="transmembrane region" description="Helical" evidence="1">
    <location>
        <begin position="54"/>
        <end position="76"/>
    </location>
</feature>
<dbReference type="Proteomes" id="UP000192652">
    <property type="component" value="Unassembled WGS sequence"/>
</dbReference>
<dbReference type="RefSeq" id="WP_081174417.1">
    <property type="nucleotide sequence ID" value="NZ_MSPX01000003.1"/>
</dbReference>
<dbReference type="EMBL" id="MSPX01000003">
    <property type="protein sequence ID" value="OQP87353.1"/>
    <property type="molecule type" value="Genomic_DNA"/>
</dbReference>
<keyword evidence="1" id="KW-0812">Transmembrane</keyword>
<evidence type="ECO:0000313" key="3">
    <source>
        <dbReference type="Proteomes" id="UP000192652"/>
    </source>
</evidence>
<name>A0ABX3PGY5_9HYPH</name>
<feature type="transmembrane region" description="Helical" evidence="1">
    <location>
        <begin position="97"/>
        <end position="116"/>
    </location>
</feature>
<comment type="caution">
    <text evidence="2">The sequence shown here is derived from an EMBL/GenBank/DDBJ whole genome shotgun (WGS) entry which is preliminary data.</text>
</comment>
<feature type="transmembrane region" description="Helical" evidence="1">
    <location>
        <begin position="145"/>
        <end position="164"/>
    </location>
</feature>
<feature type="transmembrane region" description="Helical" evidence="1">
    <location>
        <begin position="176"/>
        <end position="197"/>
    </location>
</feature>
<keyword evidence="1" id="KW-1133">Transmembrane helix</keyword>
<organism evidence="2 3">
    <name type="scientific">Xaviernesmea rhizosphaerae</name>
    <dbReference type="NCBI Taxonomy" id="1672749"/>
    <lineage>
        <taxon>Bacteria</taxon>
        <taxon>Pseudomonadati</taxon>
        <taxon>Pseudomonadota</taxon>
        <taxon>Alphaproteobacteria</taxon>
        <taxon>Hyphomicrobiales</taxon>
        <taxon>Rhizobiaceae</taxon>
        <taxon>Rhizobium/Agrobacterium group</taxon>
        <taxon>Xaviernesmea</taxon>
    </lineage>
</organism>
<keyword evidence="3" id="KW-1185">Reference proteome</keyword>
<evidence type="ECO:0000313" key="2">
    <source>
        <dbReference type="EMBL" id="OQP87353.1"/>
    </source>
</evidence>
<sequence length="208" mass="22255">MQEAPTYKQAAGSLSISLLWAAVSVTCAVVSALAVSILPAGLSPVDPLPKVLEVILLCFKLGPVIFVIAALLLVLWMGLSQLLLLPLAVHASRARGWTQIAAVLLSLPLLAMVTLYSRHYLTFSLPGRLDQSLARTAHGLTAANYLWALAAQIPLSLFSFSRLACETQGRWQAQRLLLRLTLAGASMLGIVSGLYLYNIAAETFPAFG</sequence>
<reference evidence="2 3" key="1">
    <citation type="journal article" date="2017" name="Antonie Van Leeuwenhoek">
        <title>Rhizobium rhizosphaerae sp. nov., a novel species isolated from rice rhizosphere.</title>
        <authorList>
            <person name="Zhao J.J."/>
            <person name="Zhang J."/>
            <person name="Zhang R.J."/>
            <person name="Zhang C.W."/>
            <person name="Yin H.Q."/>
            <person name="Zhang X.X."/>
        </authorList>
    </citation>
    <scope>NUCLEOTIDE SEQUENCE [LARGE SCALE GENOMIC DNA]</scope>
    <source>
        <strain evidence="2 3">RD15</strain>
    </source>
</reference>
<protein>
    <submittedName>
        <fullName evidence="2">Uncharacterized protein</fullName>
    </submittedName>
</protein>